<name>A0A3B0XXZ1_9ZZZZ</name>
<feature type="domain" description="Mur ligase central" evidence="11">
    <location>
        <begin position="48"/>
        <end position="199"/>
    </location>
</feature>
<dbReference type="AlphaFoldDB" id="A0A3B0XXZ1"/>
<evidence type="ECO:0000313" key="12">
    <source>
        <dbReference type="EMBL" id="VAW61076.1"/>
    </source>
</evidence>
<dbReference type="Pfam" id="PF08245">
    <property type="entry name" value="Mur_ligase_M"/>
    <property type="match status" value="1"/>
</dbReference>
<dbReference type="EC" id="6.3.2.17" evidence="12"/>
<protein>
    <submittedName>
        <fullName evidence="12">Dihydrofolate synthase @ Folylpolyglutamate synthase</fullName>
        <ecNumber evidence="12">6.3.2.12</ecNumber>
        <ecNumber evidence="12">6.3.2.17</ecNumber>
    </submittedName>
</protein>
<dbReference type="GO" id="GO:0005737">
    <property type="term" value="C:cytoplasm"/>
    <property type="evidence" value="ECO:0007669"/>
    <property type="project" value="TreeGrafter"/>
</dbReference>
<dbReference type="PANTHER" id="PTHR11136">
    <property type="entry name" value="FOLYLPOLYGLUTAMATE SYNTHASE-RELATED"/>
    <property type="match status" value="1"/>
</dbReference>
<dbReference type="NCBIfam" id="NF008101">
    <property type="entry name" value="PRK10846.1"/>
    <property type="match status" value="1"/>
</dbReference>
<dbReference type="Gene3D" id="3.40.1190.10">
    <property type="entry name" value="Mur-like, catalytic domain"/>
    <property type="match status" value="1"/>
</dbReference>
<evidence type="ECO:0000256" key="5">
    <source>
        <dbReference type="ARBA" id="ARBA00022723"/>
    </source>
</evidence>
<feature type="domain" description="Mur ligase C-terminal" evidence="10">
    <location>
        <begin position="289"/>
        <end position="415"/>
    </location>
</feature>
<dbReference type="InterPro" id="IPR004101">
    <property type="entry name" value="Mur_ligase_C"/>
</dbReference>
<accession>A0A3B0XXZ1</accession>
<keyword evidence="4 12" id="KW-0436">Ligase</keyword>
<dbReference type="GO" id="GO:0046656">
    <property type="term" value="P:folic acid biosynthetic process"/>
    <property type="evidence" value="ECO:0007669"/>
    <property type="project" value="UniProtKB-KW"/>
</dbReference>
<dbReference type="PIRSF" id="PIRSF001563">
    <property type="entry name" value="Folylpolyglu_synth"/>
    <property type="match status" value="1"/>
</dbReference>
<evidence type="ECO:0000259" key="11">
    <source>
        <dbReference type="Pfam" id="PF08245"/>
    </source>
</evidence>
<keyword evidence="5" id="KW-0479">Metal-binding</keyword>
<evidence type="ECO:0000259" key="10">
    <source>
        <dbReference type="Pfam" id="PF02875"/>
    </source>
</evidence>
<dbReference type="PANTHER" id="PTHR11136:SF0">
    <property type="entry name" value="DIHYDROFOLATE SYNTHETASE-RELATED"/>
    <property type="match status" value="1"/>
</dbReference>
<evidence type="ECO:0000256" key="3">
    <source>
        <dbReference type="ARBA" id="ARBA00011245"/>
    </source>
</evidence>
<dbReference type="GO" id="GO:0008841">
    <property type="term" value="F:dihydrofolate synthase activity"/>
    <property type="evidence" value="ECO:0007669"/>
    <property type="project" value="UniProtKB-EC"/>
</dbReference>
<dbReference type="InterPro" id="IPR018109">
    <property type="entry name" value="Folylpolyglutamate_synth_CS"/>
</dbReference>
<dbReference type="GO" id="GO:0005524">
    <property type="term" value="F:ATP binding"/>
    <property type="evidence" value="ECO:0007669"/>
    <property type="project" value="UniProtKB-KW"/>
</dbReference>
<dbReference type="NCBIfam" id="TIGR01499">
    <property type="entry name" value="folC"/>
    <property type="match status" value="1"/>
</dbReference>
<dbReference type="Pfam" id="PF02875">
    <property type="entry name" value="Mur_ligase_C"/>
    <property type="match status" value="1"/>
</dbReference>
<evidence type="ECO:0000256" key="8">
    <source>
        <dbReference type="ARBA" id="ARBA00022842"/>
    </source>
</evidence>
<dbReference type="SUPFAM" id="SSF53623">
    <property type="entry name" value="MurD-like peptide ligases, catalytic domain"/>
    <property type="match status" value="1"/>
</dbReference>
<keyword evidence="6" id="KW-0547">Nucleotide-binding</keyword>
<dbReference type="InterPro" id="IPR013221">
    <property type="entry name" value="Mur_ligase_cen"/>
</dbReference>
<comment type="cofactor">
    <cofactor evidence="1">
        <name>Mg(2+)</name>
        <dbReference type="ChEBI" id="CHEBI:18420"/>
    </cofactor>
</comment>
<dbReference type="SUPFAM" id="SSF53244">
    <property type="entry name" value="MurD-like peptide ligases, peptide-binding domain"/>
    <property type="match status" value="1"/>
</dbReference>
<sequence length="431" mass="46705">MRFQTLSSWLQWQESLNPKEIDLGLDRVATVFKKLNFSSQFFCPVITVAGTNGKGSTVAFIESILKQASLSVGSYTSPHLFEYNERIKINQQPVSDAVLCAAFDVIDNARGDIALTYFEFGTLASLVIFKKFNVDVAVLEVGLGGRLDAVNVIDADVSVITSIDIDHVDWLGDDIEVIACEKAGVMRAHKPSVVSIIKPPASLLKYAAENNVLLNCLGQDYLYQGLANNRWQLKAANLFLDDLPLPNLTGGIQLQNASAAIMAIHLLDLLQTISQQNMADGLQQVQLAGRYQQVNAQPQVWVDVAHNAQSAKILQGILSESPTAGKTIAVVAMLADKAVADVLQAVNSQIDYWVSSGLSGGMSGARAMPAKKMAQAVRDVCADDKLSVCENVTDACKTACNLATKNDRIIIFGSFYTVAEACAYFKQLNKH</sequence>
<dbReference type="GO" id="GO:0046872">
    <property type="term" value="F:metal ion binding"/>
    <property type="evidence" value="ECO:0007669"/>
    <property type="project" value="UniProtKB-KW"/>
</dbReference>
<reference evidence="12" key="1">
    <citation type="submission" date="2018-06" db="EMBL/GenBank/DDBJ databases">
        <authorList>
            <person name="Zhirakovskaya E."/>
        </authorList>
    </citation>
    <scope>NUCLEOTIDE SEQUENCE</scope>
</reference>
<dbReference type="EC" id="6.3.2.12" evidence="12"/>
<evidence type="ECO:0000256" key="7">
    <source>
        <dbReference type="ARBA" id="ARBA00022840"/>
    </source>
</evidence>
<proteinExistence type="inferred from homology"/>
<keyword evidence="8" id="KW-0460">Magnesium</keyword>
<evidence type="ECO:0000256" key="2">
    <source>
        <dbReference type="ARBA" id="ARBA00008276"/>
    </source>
</evidence>
<evidence type="ECO:0000256" key="4">
    <source>
        <dbReference type="ARBA" id="ARBA00022598"/>
    </source>
</evidence>
<dbReference type="InterPro" id="IPR001645">
    <property type="entry name" value="Folylpolyglutamate_synth"/>
</dbReference>
<comment type="subunit">
    <text evidence="3">Monomer.</text>
</comment>
<gene>
    <name evidence="12" type="ORF">MNBD_GAMMA08-511</name>
</gene>
<evidence type="ECO:0000256" key="9">
    <source>
        <dbReference type="ARBA" id="ARBA00022909"/>
    </source>
</evidence>
<evidence type="ECO:0000256" key="6">
    <source>
        <dbReference type="ARBA" id="ARBA00022741"/>
    </source>
</evidence>
<dbReference type="PROSITE" id="PS01011">
    <property type="entry name" value="FOLYLPOLYGLU_SYNT_1"/>
    <property type="match status" value="1"/>
</dbReference>
<keyword evidence="9" id="KW-0289">Folate biosynthesis</keyword>
<dbReference type="GO" id="GO:0004326">
    <property type="term" value="F:tetrahydrofolylpolyglutamate synthase activity"/>
    <property type="evidence" value="ECO:0007669"/>
    <property type="project" value="UniProtKB-EC"/>
</dbReference>
<dbReference type="InterPro" id="IPR036565">
    <property type="entry name" value="Mur-like_cat_sf"/>
</dbReference>
<dbReference type="Gene3D" id="3.90.190.20">
    <property type="entry name" value="Mur ligase, C-terminal domain"/>
    <property type="match status" value="1"/>
</dbReference>
<organism evidence="12">
    <name type="scientific">hydrothermal vent metagenome</name>
    <dbReference type="NCBI Taxonomy" id="652676"/>
    <lineage>
        <taxon>unclassified sequences</taxon>
        <taxon>metagenomes</taxon>
        <taxon>ecological metagenomes</taxon>
    </lineage>
</organism>
<comment type="similarity">
    <text evidence="2">Belongs to the folylpolyglutamate synthase family.</text>
</comment>
<dbReference type="InterPro" id="IPR036615">
    <property type="entry name" value="Mur_ligase_C_dom_sf"/>
</dbReference>
<dbReference type="EMBL" id="UOFH01000172">
    <property type="protein sequence ID" value="VAW61076.1"/>
    <property type="molecule type" value="Genomic_DNA"/>
</dbReference>
<evidence type="ECO:0000256" key="1">
    <source>
        <dbReference type="ARBA" id="ARBA00001946"/>
    </source>
</evidence>
<keyword evidence="7" id="KW-0067">ATP-binding</keyword>
<dbReference type="FunFam" id="3.40.1190.10:FF:000004">
    <property type="entry name" value="Dihydrofolate synthase/folylpolyglutamate synthase"/>
    <property type="match status" value="1"/>
</dbReference>